<gene>
    <name evidence="2" type="ORF">LCGC14_0662180</name>
</gene>
<comment type="similarity">
    <text evidence="1">Belongs to the FldB/FldC dehydratase alpha/beta subunit family.</text>
</comment>
<dbReference type="Pfam" id="PF06050">
    <property type="entry name" value="HGD-D"/>
    <property type="match status" value="1"/>
</dbReference>
<dbReference type="Gene3D" id="1.20.1270.370">
    <property type="match status" value="1"/>
</dbReference>
<dbReference type="PANTHER" id="PTHR30548:SF2">
    <property type="entry name" value="2-HYDROXYACYL-COA DEHYDRATASE,D-COMPONENT"/>
    <property type="match status" value="1"/>
</dbReference>
<dbReference type="AlphaFoldDB" id="A0A0F9RDD5"/>
<proteinExistence type="inferred from homology"/>
<dbReference type="Gene3D" id="3.40.50.11900">
    <property type="match status" value="1"/>
</dbReference>
<comment type="caution">
    <text evidence="2">The sequence shown here is derived from an EMBL/GenBank/DDBJ whole genome shotgun (WGS) entry which is preliminary data.</text>
</comment>
<evidence type="ECO:0000256" key="1">
    <source>
        <dbReference type="ARBA" id="ARBA00005806"/>
    </source>
</evidence>
<evidence type="ECO:0008006" key="3">
    <source>
        <dbReference type="Google" id="ProtNLM"/>
    </source>
</evidence>
<reference evidence="2" key="1">
    <citation type="journal article" date="2015" name="Nature">
        <title>Complex archaea that bridge the gap between prokaryotes and eukaryotes.</title>
        <authorList>
            <person name="Spang A."/>
            <person name="Saw J.H."/>
            <person name="Jorgensen S.L."/>
            <person name="Zaremba-Niedzwiedzka K."/>
            <person name="Martijn J."/>
            <person name="Lind A.E."/>
            <person name="van Eijk R."/>
            <person name="Schleper C."/>
            <person name="Guy L."/>
            <person name="Ettema T.J."/>
        </authorList>
    </citation>
    <scope>NUCLEOTIDE SEQUENCE</scope>
</reference>
<accession>A0A0F9RDD5</accession>
<dbReference type="PANTHER" id="PTHR30548">
    <property type="entry name" value="2-HYDROXYGLUTARYL-COA DEHYDRATASE, D-COMPONENT-RELATED"/>
    <property type="match status" value="1"/>
</dbReference>
<sequence>MSVYNDVINFTSVLKISYNFLMGRRELNQKRSKERKKLISVASGFPDLVFAADSIPVFPIRMEKFKMNLFLVALNSATNLFGWDLTTQLLGIVKQLDFLKIVDNTLNNVIDSINEKYNLLYNLAVDNKVSEAFCFGVKSIYGMHVSKSISFDSSINFTIRCNKYNNYIKSLRTTNPNQIWVDIPHPKVENHDNLELMTNNIKNAISELENITGNVVTDNSLKKQFRIGNQVKRYYKTIIYDISTSDYYPCNPATFAEILALLTITFQDYNSNGQRYLENMSQLVKEMKERMNKGVGMDVSHMPRILLTPIFNGWEPATHEIIFKLGGRVLYADWDLLGFLEEISVSKNSDPTEEYARFLLNAFNKGIMCLENVESLTNSYINYIKKIKVDGLIVNQLIGCHFHDKRYDYMKNKIRTELRLPTIGISFKMIGENLEQIKSKLDPFMEQFI</sequence>
<dbReference type="Gene3D" id="3.40.50.11890">
    <property type="match status" value="1"/>
</dbReference>
<dbReference type="EMBL" id="LAZR01001272">
    <property type="protein sequence ID" value="KKN47522.1"/>
    <property type="molecule type" value="Genomic_DNA"/>
</dbReference>
<dbReference type="InterPro" id="IPR010327">
    <property type="entry name" value="FldB/FldC_alpha/beta"/>
</dbReference>
<protein>
    <recommendedName>
        <fullName evidence="3">2-hydroxyacyl-CoA dehydratase</fullName>
    </recommendedName>
</protein>
<organism evidence="2">
    <name type="scientific">marine sediment metagenome</name>
    <dbReference type="NCBI Taxonomy" id="412755"/>
    <lineage>
        <taxon>unclassified sequences</taxon>
        <taxon>metagenomes</taxon>
        <taxon>ecological metagenomes</taxon>
    </lineage>
</organism>
<name>A0A0F9RDD5_9ZZZZ</name>
<evidence type="ECO:0000313" key="2">
    <source>
        <dbReference type="EMBL" id="KKN47522.1"/>
    </source>
</evidence>